<dbReference type="Gene3D" id="3.40.50.12370">
    <property type="match status" value="1"/>
</dbReference>
<sequence>MPATAVVRVPEPRTGTRRPCARVVVGIDGSYWSDMALTWAARHASRTDADLRIVSRQDPNPLPGLLAASTGSRLLVLGCRGDQHRAFGLGALVLPVAGSARCDTLVVRGRWHAIAGHQGLVTAIINGGNQDTAVLRAANRIAKVYGSALRVHTRSDGNALDAVFRATDSDILVVARGDAARCGTVTRFALHHAPCPVLVVRQR</sequence>
<organism evidence="1 2">
    <name type="scientific">Allokutzneria albata</name>
    <name type="common">Kibdelosporangium albatum</name>
    <dbReference type="NCBI Taxonomy" id="211114"/>
    <lineage>
        <taxon>Bacteria</taxon>
        <taxon>Bacillati</taxon>
        <taxon>Actinomycetota</taxon>
        <taxon>Actinomycetes</taxon>
        <taxon>Pseudonocardiales</taxon>
        <taxon>Pseudonocardiaceae</taxon>
        <taxon>Allokutzneria</taxon>
    </lineage>
</organism>
<dbReference type="EMBL" id="LT629701">
    <property type="protein sequence ID" value="SDM42646.1"/>
    <property type="molecule type" value="Genomic_DNA"/>
</dbReference>
<dbReference type="Proteomes" id="UP000183376">
    <property type="component" value="Chromosome I"/>
</dbReference>
<dbReference type="InterPro" id="IPR014729">
    <property type="entry name" value="Rossmann-like_a/b/a_fold"/>
</dbReference>
<dbReference type="PRINTS" id="PR01438">
    <property type="entry name" value="UNVRSLSTRESS"/>
</dbReference>
<reference evidence="1 2" key="1">
    <citation type="submission" date="2016-10" db="EMBL/GenBank/DDBJ databases">
        <authorList>
            <person name="de Groot N.N."/>
        </authorList>
    </citation>
    <scope>NUCLEOTIDE SEQUENCE [LARGE SCALE GENOMIC DNA]</scope>
    <source>
        <strain evidence="1 2">DSM 44149</strain>
    </source>
</reference>
<dbReference type="AlphaFoldDB" id="A0A1G9T4V5"/>
<dbReference type="Gene3D" id="3.40.50.620">
    <property type="entry name" value="HUPs"/>
    <property type="match status" value="1"/>
</dbReference>
<evidence type="ECO:0000313" key="1">
    <source>
        <dbReference type="EMBL" id="SDM42646.1"/>
    </source>
</evidence>
<dbReference type="OrthoDB" id="3694745at2"/>
<gene>
    <name evidence="1" type="ORF">SAMN04489726_1557</name>
</gene>
<dbReference type="eggNOG" id="COG0589">
    <property type="taxonomic scope" value="Bacteria"/>
</dbReference>
<keyword evidence="2" id="KW-1185">Reference proteome</keyword>
<proteinExistence type="predicted"/>
<dbReference type="RefSeq" id="WP_083383689.1">
    <property type="nucleotide sequence ID" value="NZ_JOEF01000041.1"/>
</dbReference>
<evidence type="ECO:0008006" key="3">
    <source>
        <dbReference type="Google" id="ProtNLM"/>
    </source>
</evidence>
<dbReference type="InterPro" id="IPR006015">
    <property type="entry name" value="Universal_stress_UspA"/>
</dbReference>
<protein>
    <recommendedName>
        <fullName evidence="3">Universal stress protein family protein</fullName>
    </recommendedName>
</protein>
<name>A0A1G9T4V5_ALLAB</name>
<evidence type="ECO:0000313" key="2">
    <source>
        <dbReference type="Proteomes" id="UP000183376"/>
    </source>
</evidence>
<accession>A0A1G9T4V5</accession>
<dbReference type="SUPFAM" id="SSF52402">
    <property type="entry name" value="Adenine nucleotide alpha hydrolases-like"/>
    <property type="match status" value="2"/>
</dbReference>